<protein>
    <submittedName>
        <fullName evidence="1">Uncharacterized protein</fullName>
    </submittedName>
</protein>
<reference evidence="1 2" key="1">
    <citation type="submission" date="2019-08" db="EMBL/GenBank/DDBJ databases">
        <title>The genome of the soybean aphid Biotype 1, its phylome, world population structure and adaptation to the North American continent.</title>
        <authorList>
            <person name="Giordano R."/>
            <person name="Donthu R.K."/>
            <person name="Hernandez A.G."/>
            <person name="Wright C.L."/>
            <person name="Zimin A.V."/>
        </authorList>
    </citation>
    <scope>NUCLEOTIDE SEQUENCE [LARGE SCALE GENOMIC DNA]</scope>
    <source>
        <tissue evidence="1">Whole aphids</tissue>
    </source>
</reference>
<organism evidence="1 2">
    <name type="scientific">Aphis glycines</name>
    <name type="common">Soybean aphid</name>
    <dbReference type="NCBI Taxonomy" id="307491"/>
    <lineage>
        <taxon>Eukaryota</taxon>
        <taxon>Metazoa</taxon>
        <taxon>Ecdysozoa</taxon>
        <taxon>Arthropoda</taxon>
        <taxon>Hexapoda</taxon>
        <taxon>Insecta</taxon>
        <taxon>Pterygota</taxon>
        <taxon>Neoptera</taxon>
        <taxon>Paraneoptera</taxon>
        <taxon>Hemiptera</taxon>
        <taxon>Sternorrhyncha</taxon>
        <taxon>Aphidomorpha</taxon>
        <taxon>Aphidoidea</taxon>
        <taxon>Aphididae</taxon>
        <taxon>Aphidini</taxon>
        <taxon>Aphis</taxon>
        <taxon>Aphis</taxon>
    </lineage>
</organism>
<evidence type="ECO:0000313" key="1">
    <source>
        <dbReference type="EMBL" id="KAE9545346.1"/>
    </source>
</evidence>
<dbReference type="AlphaFoldDB" id="A0A6G0UAS7"/>
<sequence>MHILSSDTILNFIITYFEDKKILMYTHYNIETKVDPKAACDAACIYYTNHYSSQKLRHRASYFRIEIRMNILSLHQVGSAPGRNHKWCTFFNQFAIECYTLAHEISIHTELLIITRQIVSTFYFSHGLKYIVLSKYLWDISSSFQIFTKLLMNTYRPLVQCSILIHKYFLFLS</sequence>
<comment type="caution">
    <text evidence="1">The sequence shown here is derived from an EMBL/GenBank/DDBJ whole genome shotgun (WGS) entry which is preliminary data.</text>
</comment>
<gene>
    <name evidence="1" type="ORF">AGLY_000889</name>
</gene>
<keyword evidence="2" id="KW-1185">Reference proteome</keyword>
<accession>A0A6G0UAS7</accession>
<proteinExistence type="predicted"/>
<evidence type="ECO:0000313" key="2">
    <source>
        <dbReference type="Proteomes" id="UP000475862"/>
    </source>
</evidence>
<dbReference type="EMBL" id="VYZN01000001">
    <property type="protein sequence ID" value="KAE9545346.1"/>
    <property type="molecule type" value="Genomic_DNA"/>
</dbReference>
<dbReference type="Proteomes" id="UP000475862">
    <property type="component" value="Unassembled WGS sequence"/>
</dbReference>
<name>A0A6G0UAS7_APHGL</name>